<dbReference type="SMART" id="SM00320">
    <property type="entry name" value="WD40"/>
    <property type="match status" value="6"/>
</dbReference>
<protein>
    <recommendedName>
        <fullName evidence="6">WD and tetratricopeptide repeats protein 1</fullName>
    </recommendedName>
</protein>
<proteinExistence type="predicted"/>
<dbReference type="Gene3D" id="1.25.40.10">
    <property type="entry name" value="Tetratricopeptide repeat domain"/>
    <property type="match status" value="1"/>
</dbReference>
<dbReference type="InterPro" id="IPR011990">
    <property type="entry name" value="TPR-like_helical_dom_sf"/>
</dbReference>
<dbReference type="PANTHER" id="PTHR15574">
    <property type="entry name" value="WD REPEAT DOMAIN-CONTAINING FAMILY"/>
    <property type="match status" value="1"/>
</dbReference>
<dbReference type="PROSITE" id="PS50294">
    <property type="entry name" value="WD_REPEATS_REGION"/>
    <property type="match status" value="1"/>
</dbReference>
<gene>
    <name evidence="5" type="ORF">g.8766</name>
</gene>
<dbReference type="Gene3D" id="2.130.10.10">
    <property type="entry name" value="YVTN repeat-like/Quinoprotein amine dehydrogenase"/>
    <property type="match status" value="2"/>
</dbReference>
<evidence type="ECO:0008006" key="6">
    <source>
        <dbReference type="Google" id="ProtNLM"/>
    </source>
</evidence>
<name>A0A1B6LG63_9HEMI</name>
<dbReference type="SUPFAM" id="SSF48452">
    <property type="entry name" value="TPR-like"/>
    <property type="match status" value="1"/>
</dbReference>
<keyword evidence="1 3" id="KW-0853">WD repeat</keyword>
<organism evidence="5">
    <name type="scientific">Graphocephala atropunctata</name>
    <dbReference type="NCBI Taxonomy" id="36148"/>
    <lineage>
        <taxon>Eukaryota</taxon>
        <taxon>Metazoa</taxon>
        <taxon>Ecdysozoa</taxon>
        <taxon>Arthropoda</taxon>
        <taxon>Hexapoda</taxon>
        <taxon>Insecta</taxon>
        <taxon>Pterygota</taxon>
        <taxon>Neoptera</taxon>
        <taxon>Paraneoptera</taxon>
        <taxon>Hemiptera</taxon>
        <taxon>Auchenorrhyncha</taxon>
        <taxon>Membracoidea</taxon>
        <taxon>Cicadellidae</taxon>
        <taxon>Cicadellinae</taxon>
        <taxon>Cicadellini</taxon>
        <taxon>Graphocephala</taxon>
    </lineage>
</organism>
<evidence type="ECO:0000256" key="2">
    <source>
        <dbReference type="ARBA" id="ARBA00022737"/>
    </source>
</evidence>
<dbReference type="AlphaFoldDB" id="A0A1B6LG63"/>
<feature type="repeat" description="WD" evidence="3">
    <location>
        <begin position="43"/>
        <end position="75"/>
    </location>
</feature>
<dbReference type="EMBL" id="GEBQ01017358">
    <property type="protein sequence ID" value="JAT22619.1"/>
    <property type="molecule type" value="Transcribed_RNA"/>
</dbReference>
<evidence type="ECO:0000256" key="1">
    <source>
        <dbReference type="ARBA" id="ARBA00022574"/>
    </source>
</evidence>
<dbReference type="GO" id="GO:0005737">
    <property type="term" value="C:cytoplasm"/>
    <property type="evidence" value="ECO:0007669"/>
    <property type="project" value="TreeGrafter"/>
</dbReference>
<dbReference type="InterPro" id="IPR015943">
    <property type="entry name" value="WD40/YVTN_repeat-like_dom_sf"/>
</dbReference>
<feature type="repeat" description="WD" evidence="3">
    <location>
        <begin position="575"/>
        <end position="607"/>
    </location>
</feature>
<dbReference type="GO" id="GO:0080008">
    <property type="term" value="C:Cul4-RING E3 ubiquitin ligase complex"/>
    <property type="evidence" value="ECO:0007669"/>
    <property type="project" value="TreeGrafter"/>
</dbReference>
<dbReference type="PROSITE" id="PS50082">
    <property type="entry name" value="WD_REPEATS_2"/>
    <property type="match status" value="3"/>
</dbReference>
<dbReference type="SMART" id="SM00028">
    <property type="entry name" value="TPR"/>
    <property type="match status" value="3"/>
</dbReference>
<dbReference type="PANTHER" id="PTHR15574:SF40">
    <property type="entry name" value="WD AND TETRATRICOPEPTIDE REPEATS PROTEIN 1"/>
    <property type="match status" value="1"/>
</dbReference>
<feature type="compositionally biased region" description="Polar residues" evidence="4">
    <location>
        <begin position="656"/>
        <end position="675"/>
    </location>
</feature>
<dbReference type="SUPFAM" id="SSF50978">
    <property type="entry name" value="WD40 repeat-like"/>
    <property type="match status" value="1"/>
</dbReference>
<dbReference type="InterPro" id="IPR045151">
    <property type="entry name" value="DCAF8"/>
</dbReference>
<evidence type="ECO:0000256" key="4">
    <source>
        <dbReference type="SAM" id="MobiDB-lite"/>
    </source>
</evidence>
<evidence type="ECO:0000256" key="3">
    <source>
        <dbReference type="PROSITE-ProRule" id="PRU00221"/>
    </source>
</evidence>
<dbReference type="GO" id="GO:0045717">
    <property type="term" value="P:negative regulation of fatty acid biosynthetic process"/>
    <property type="evidence" value="ECO:0007669"/>
    <property type="project" value="TreeGrafter"/>
</dbReference>
<feature type="region of interest" description="Disordered" evidence="4">
    <location>
        <begin position="651"/>
        <end position="675"/>
    </location>
</feature>
<keyword evidence="2" id="KW-0677">Repeat</keyword>
<feature type="repeat" description="WD" evidence="3">
    <location>
        <begin position="545"/>
        <end position="574"/>
    </location>
</feature>
<reference evidence="5" key="1">
    <citation type="submission" date="2015-11" db="EMBL/GenBank/DDBJ databases">
        <title>De novo transcriptome assembly of four potential Pierce s Disease insect vectors from Arizona vineyards.</title>
        <authorList>
            <person name="Tassone E.E."/>
        </authorList>
    </citation>
    <scope>NUCLEOTIDE SEQUENCE</scope>
</reference>
<dbReference type="InterPro" id="IPR001680">
    <property type="entry name" value="WD40_rpt"/>
</dbReference>
<sequence length="675" mass="76776">MPHNNVAEFVKKREIDESVRNRLQRKLHVTDSFVHRLGIEKELEGHQGCVNCLEWNSEGRILASASDDFQVILWDAFKYRKIQAFQTVHHGNIFSVKFLPGTNDNTLVTGAGDFQVHAMDITLKETTQVCTCATGRVKRLATAPQLPFVFWSASEDGAVRQYDLRSPHSCSGDVNNVLVYLRTHLGHFAETKCLAVNPLQPEILAVGANDPYVRLYDRRMIRLTKIYTSENLHSQRARLTFHTEPLEVEDNLPKECVQYFVAGHLPVKQKDFKKKFRSLAATYLTFSSTGTDLLLNLGGEQIYLFDISRKQKPKSFDIPKAAMPKEHCSTSNGYSNGYHTGVNGYTVPSGSKKDDKKPVLPDHVEAMKLTANMLFEKEEYVPAIRLYNEAIQHYGNSPVLYGNRAAAYMKRDWDGDMYAALRDCHTTLQLDPNHVKAFFRLARCLNELHWTDKARQCLESFKLRFPNHVNSHACRALEKDIYLSGISTSEDADSDELDLMKMGESRLLNRISTQEWRWREASYDYDKRFYGHCNTTTDIKEANFFGSEGQYIVAGSDDGSVYLWDRKTTNNVRILRGDSSIVNCLQPHPTYCLLATSGIDPLVRLWSPRPEDEQITNEVRDRDEAASYNQRRMKADPFDVVLMNMGYQRVGGAGDDTSSQDDATANAPTYNCHPS</sequence>
<evidence type="ECO:0000313" key="5">
    <source>
        <dbReference type="EMBL" id="JAT22619.1"/>
    </source>
</evidence>
<dbReference type="InterPro" id="IPR036322">
    <property type="entry name" value="WD40_repeat_dom_sf"/>
</dbReference>
<dbReference type="InterPro" id="IPR019734">
    <property type="entry name" value="TPR_rpt"/>
</dbReference>
<dbReference type="Pfam" id="PF00400">
    <property type="entry name" value="WD40"/>
    <property type="match status" value="3"/>
</dbReference>
<accession>A0A1B6LG63</accession>